<proteinExistence type="predicted"/>
<dbReference type="EMBL" id="QJJG01000004">
    <property type="protein sequence ID" value="PXW46991.1"/>
    <property type="molecule type" value="Genomic_DNA"/>
</dbReference>
<organism evidence="1 2">
    <name type="scientific">Klebsiella oxytoca</name>
    <dbReference type="NCBI Taxonomy" id="571"/>
    <lineage>
        <taxon>Bacteria</taxon>
        <taxon>Pseudomonadati</taxon>
        <taxon>Pseudomonadota</taxon>
        <taxon>Gammaproteobacteria</taxon>
        <taxon>Enterobacterales</taxon>
        <taxon>Enterobacteriaceae</taxon>
        <taxon>Klebsiella/Raoultella group</taxon>
        <taxon>Klebsiella</taxon>
    </lineage>
</organism>
<dbReference type="AlphaFoldDB" id="A0A318FWU1"/>
<accession>A0A318FWU1</accession>
<comment type="caution">
    <text evidence="1">The sequence shown here is derived from an EMBL/GenBank/DDBJ whole genome shotgun (WGS) entry which is preliminary data.</text>
</comment>
<evidence type="ECO:0000313" key="1">
    <source>
        <dbReference type="EMBL" id="PXW46991.1"/>
    </source>
</evidence>
<gene>
    <name evidence="1" type="ORF">DET57_10449</name>
</gene>
<sequence length="32" mass="2983">MFVPARGVNALAGLPAGAICSPGKRSATGGVG</sequence>
<evidence type="ECO:0000313" key="2">
    <source>
        <dbReference type="Proteomes" id="UP000247485"/>
    </source>
</evidence>
<dbReference type="Proteomes" id="UP000247485">
    <property type="component" value="Unassembled WGS sequence"/>
</dbReference>
<reference evidence="1 2" key="1">
    <citation type="submission" date="2018-05" db="EMBL/GenBank/DDBJ databases">
        <title>Freshwater and sediment microbial communities from various areas in North America, analyzing microbe dynamics in response to fracking.</title>
        <authorList>
            <person name="Lamendella R."/>
        </authorList>
    </citation>
    <scope>NUCLEOTIDE SEQUENCE [LARGE SCALE GENOMIC DNA]</scope>
    <source>
        <strain evidence="1 2">67</strain>
    </source>
</reference>
<protein>
    <submittedName>
        <fullName evidence="1">Uncharacterized protein</fullName>
    </submittedName>
</protein>
<name>A0A318FWU1_KLEOX</name>